<dbReference type="Pfam" id="PF04115">
    <property type="entry name" value="Ureidogly_lyase"/>
    <property type="match status" value="1"/>
</dbReference>
<dbReference type="GO" id="GO:0006144">
    <property type="term" value="P:purine nucleobase metabolic process"/>
    <property type="evidence" value="ECO:0007669"/>
    <property type="project" value="UniProtKB-KW"/>
</dbReference>
<evidence type="ECO:0000313" key="6">
    <source>
        <dbReference type="Proteomes" id="UP000553193"/>
    </source>
</evidence>
<keyword evidence="6" id="KW-1185">Reference proteome</keyword>
<comment type="caution">
    <text evidence="5">The sequence shown here is derived from an EMBL/GenBank/DDBJ whole genome shotgun (WGS) entry which is preliminary data.</text>
</comment>
<dbReference type="GO" id="GO:0000256">
    <property type="term" value="P:allantoin catabolic process"/>
    <property type="evidence" value="ECO:0007669"/>
    <property type="project" value="InterPro"/>
</dbReference>
<keyword evidence="2" id="KW-0659">Purine metabolism</keyword>
<dbReference type="InterPro" id="IPR011051">
    <property type="entry name" value="RmlC_Cupin_sf"/>
</dbReference>
<proteinExistence type="predicted"/>
<dbReference type="EMBL" id="JACIDJ010000008">
    <property type="protein sequence ID" value="MBB3900202.1"/>
    <property type="molecule type" value="Genomic_DNA"/>
</dbReference>
<evidence type="ECO:0000256" key="3">
    <source>
        <dbReference type="ARBA" id="ARBA00023239"/>
    </source>
</evidence>
<name>A0A840AH48_9PROT</name>
<keyword evidence="5" id="KW-0378">Hydrolase</keyword>
<dbReference type="RefSeq" id="WP_184386432.1">
    <property type="nucleotide sequence ID" value="NZ_JACIDJ010000008.1"/>
</dbReference>
<dbReference type="PANTHER" id="PTHR35721:SF1">
    <property type="entry name" value="UREIDOGLYCOLATE HYDROLASE"/>
    <property type="match status" value="1"/>
</dbReference>
<reference evidence="5 6" key="1">
    <citation type="submission" date="2020-08" db="EMBL/GenBank/DDBJ databases">
        <title>Genomic Encyclopedia of Type Strains, Phase IV (KMG-IV): sequencing the most valuable type-strain genomes for metagenomic binning, comparative biology and taxonomic classification.</title>
        <authorList>
            <person name="Goeker M."/>
        </authorList>
    </citation>
    <scope>NUCLEOTIDE SEQUENCE [LARGE SCALE GENOMIC DNA]</scope>
    <source>
        <strain evidence="5 6">DSM 19979</strain>
    </source>
</reference>
<dbReference type="GO" id="GO:0050385">
    <property type="term" value="F:ureidoglycolate lyase activity"/>
    <property type="evidence" value="ECO:0007669"/>
    <property type="project" value="UniProtKB-EC"/>
</dbReference>
<comment type="catalytic activity">
    <reaction evidence="4">
        <text>(S)-ureidoglycolate = urea + glyoxylate</text>
        <dbReference type="Rhea" id="RHEA:11304"/>
        <dbReference type="ChEBI" id="CHEBI:16199"/>
        <dbReference type="ChEBI" id="CHEBI:36655"/>
        <dbReference type="ChEBI" id="CHEBI:57296"/>
        <dbReference type="EC" id="4.3.2.3"/>
    </reaction>
</comment>
<sequence>MTLTTLRLKAEPATPEAIAPYGTLITPGEDGTPFGPADAALELGRGTPRLYIMRLNRKPLLVRGITRHSRVTQCLAAMGGRDWFICLAAPQNPDAPESPDPARIACFRIGGGVALALKRGTWHAGPFFEAESVDFLNLELSDTNETDHHTVRLDQEFGTVIEIIP</sequence>
<keyword evidence="3" id="KW-0456">Lyase</keyword>
<dbReference type="PANTHER" id="PTHR35721">
    <property type="entry name" value="UREIDOGLYCOLATE HYDROLASE"/>
    <property type="match status" value="1"/>
</dbReference>
<organism evidence="5 6">
    <name type="scientific">Roseococcus suduntuyensis</name>
    <dbReference type="NCBI Taxonomy" id="455361"/>
    <lineage>
        <taxon>Bacteria</taxon>
        <taxon>Pseudomonadati</taxon>
        <taxon>Pseudomonadota</taxon>
        <taxon>Alphaproteobacteria</taxon>
        <taxon>Acetobacterales</taxon>
        <taxon>Roseomonadaceae</taxon>
        <taxon>Roseococcus</taxon>
    </lineage>
</organism>
<dbReference type="InterPro" id="IPR024060">
    <property type="entry name" value="Ureidoglycolate_lyase_dom_sf"/>
</dbReference>
<gene>
    <name evidence="5" type="ORF">GGQ83_003672</name>
</gene>
<dbReference type="AlphaFoldDB" id="A0A840AH48"/>
<evidence type="ECO:0000256" key="1">
    <source>
        <dbReference type="ARBA" id="ARBA00011738"/>
    </source>
</evidence>
<dbReference type="Gene3D" id="2.60.120.480">
    <property type="entry name" value="Ureidoglycolate hydrolase"/>
    <property type="match status" value="1"/>
</dbReference>
<dbReference type="InterPro" id="IPR007247">
    <property type="entry name" value="Ureidogly_lyase"/>
</dbReference>
<evidence type="ECO:0000256" key="4">
    <source>
        <dbReference type="ARBA" id="ARBA00047684"/>
    </source>
</evidence>
<dbReference type="SUPFAM" id="SSF51182">
    <property type="entry name" value="RmlC-like cupins"/>
    <property type="match status" value="1"/>
</dbReference>
<accession>A0A840AH48</accession>
<protein>
    <submittedName>
        <fullName evidence="5">Ureidoglycolate hydrolase</fullName>
    </submittedName>
</protein>
<evidence type="ECO:0000313" key="5">
    <source>
        <dbReference type="EMBL" id="MBB3900202.1"/>
    </source>
</evidence>
<dbReference type="GO" id="GO:0004848">
    <property type="term" value="F:ureidoglycolate hydrolase activity"/>
    <property type="evidence" value="ECO:0007669"/>
    <property type="project" value="InterPro"/>
</dbReference>
<dbReference type="Proteomes" id="UP000553193">
    <property type="component" value="Unassembled WGS sequence"/>
</dbReference>
<evidence type="ECO:0000256" key="2">
    <source>
        <dbReference type="ARBA" id="ARBA00022631"/>
    </source>
</evidence>
<comment type="subunit">
    <text evidence="1">Homodimer.</text>
</comment>